<accession>A0ABT5KG68</accession>
<name>A0ABT5KG68_9BURK</name>
<evidence type="ECO:0000256" key="1">
    <source>
        <dbReference type="SAM" id="SignalP"/>
    </source>
</evidence>
<protein>
    <recommendedName>
        <fullName evidence="4">Lipoprotein</fullName>
    </recommendedName>
</protein>
<feature type="chain" id="PRO_5046980527" description="Lipoprotein" evidence="1">
    <location>
        <begin position="28"/>
        <end position="298"/>
    </location>
</feature>
<keyword evidence="1" id="KW-0732">Signal</keyword>
<proteinExistence type="predicted"/>
<dbReference type="Proteomes" id="UP001221189">
    <property type="component" value="Unassembled WGS sequence"/>
</dbReference>
<sequence length="298" mass="30898">MYAFATSKKITFSAAALCVAFALTACGDGSDPVDPPAPMPTQINAANMVEVAALLGYERAQSHLVADVFRALPLWFSTGQDGSASPNCSSAGTVNYSQKGKHFSLSANGCKHLIGGRELLMSSGSVETVEVPSATGDDFDLSYKDWVSSLHNPRLDTGTLAITGKVAVRSNGTDKRIRTADYSAAKNGQQISFTFVENVEHRDAGQGVYQVVASAAATVKTAKFPQPLKISLPVGGPGLIGGIFNGTMTITAADGSALSVTQSGVNLLLELRPTGVGTPTASKNLTTGDFDAAMAKVF</sequence>
<feature type="signal peptide" evidence="1">
    <location>
        <begin position="1"/>
        <end position="27"/>
    </location>
</feature>
<evidence type="ECO:0000313" key="3">
    <source>
        <dbReference type="Proteomes" id="UP001221189"/>
    </source>
</evidence>
<evidence type="ECO:0000313" key="2">
    <source>
        <dbReference type="EMBL" id="MDC8772549.1"/>
    </source>
</evidence>
<gene>
    <name evidence="2" type="ORF">PRZ03_13280</name>
</gene>
<comment type="caution">
    <text evidence="2">The sequence shown here is derived from an EMBL/GenBank/DDBJ whole genome shotgun (WGS) entry which is preliminary data.</text>
</comment>
<reference evidence="2 3" key="1">
    <citation type="submission" date="2022-10" db="EMBL/GenBank/DDBJ databases">
        <title>Paucibacter sp. hw1 Genome sequencing.</title>
        <authorList>
            <person name="Park S."/>
        </authorList>
    </citation>
    <scope>NUCLEOTIDE SEQUENCE [LARGE SCALE GENOMIC DNA]</scope>
    <source>
        <strain evidence="3">hw1</strain>
    </source>
</reference>
<dbReference type="RefSeq" id="WP_273600734.1">
    <property type="nucleotide sequence ID" value="NZ_JAQQXT010000007.1"/>
</dbReference>
<organism evidence="2 3">
    <name type="scientific">Roseateles albus</name>
    <dbReference type="NCBI Taxonomy" id="2987525"/>
    <lineage>
        <taxon>Bacteria</taxon>
        <taxon>Pseudomonadati</taxon>
        <taxon>Pseudomonadota</taxon>
        <taxon>Betaproteobacteria</taxon>
        <taxon>Burkholderiales</taxon>
        <taxon>Sphaerotilaceae</taxon>
        <taxon>Roseateles</taxon>
    </lineage>
</organism>
<keyword evidence="3" id="KW-1185">Reference proteome</keyword>
<dbReference type="EMBL" id="JAQQXT010000007">
    <property type="protein sequence ID" value="MDC8772549.1"/>
    <property type="molecule type" value="Genomic_DNA"/>
</dbReference>
<evidence type="ECO:0008006" key="4">
    <source>
        <dbReference type="Google" id="ProtNLM"/>
    </source>
</evidence>